<dbReference type="GO" id="GO:0006508">
    <property type="term" value="P:proteolysis"/>
    <property type="evidence" value="ECO:0007669"/>
    <property type="project" value="UniProtKB-KW"/>
</dbReference>
<evidence type="ECO:0000313" key="5">
    <source>
        <dbReference type="Proteomes" id="UP000271003"/>
    </source>
</evidence>
<dbReference type="KEGG" id="sutt:SUTMEG_01870"/>
<dbReference type="InterPro" id="IPR002933">
    <property type="entry name" value="Peptidase_M20"/>
</dbReference>
<sequence length="470" mass="51592">MDRISEIIEASWQGETLEALKAFVRLPAKNRVFDPDWEKNGWLVLAVEDAARWGRQRFPKGRFEILYRPGLTPVLVFDLPAEGGHTGRPAFFYGHFDKQPETEGWAEGLGPWEPVVRNGRLYGRGTSDDGYSYYAALTAVAALDRAGIARPRVVGLYETNEESGSAGLAEYLQDAAPAMGEPAFLGILDLGVRDYERVWLTQSLRGVVSFELKVDVLDTPVHSGVAGGLVPSSFDVMRQLLDRLSDPATGRVLVPECWPEYPKDHEAAVERLAELLGDSVLGEYDYAGGTQPRATDPKEAILRTSWEPNLSFLAASGLPKPEEASALIRPSTALVLSFRIPPRVDTARAFEAIRRTLTTDVPSGARVTISDVRYEDGFDAPKLDPWLRKSLNEASRIVFGRETMTLFEGASIGTLKDFAETFPTSPFLNTGVLGARENAHAPNESLSLDYVTKLTEVIARVVASIPQGGR</sequence>
<dbReference type="GO" id="GO:0008233">
    <property type="term" value="F:peptidase activity"/>
    <property type="evidence" value="ECO:0007669"/>
    <property type="project" value="UniProtKB-KW"/>
</dbReference>
<dbReference type="PANTHER" id="PTHR43270">
    <property type="entry name" value="BETA-ALA-HIS DIPEPTIDASE"/>
    <property type="match status" value="1"/>
</dbReference>
<dbReference type="InterPro" id="IPR051458">
    <property type="entry name" value="Cyt/Met_Dipeptidase"/>
</dbReference>
<dbReference type="Proteomes" id="UP000271003">
    <property type="component" value="Chromosome"/>
</dbReference>
<dbReference type="SUPFAM" id="SSF53187">
    <property type="entry name" value="Zn-dependent exopeptidases"/>
    <property type="match status" value="1"/>
</dbReference>
<organism evidence="4 5">
    <name type="scientific">Sutterella megalosphaeroides</name>
    <dbReference type="NCBI Taxonomy" id="2494234"/>
    <lineage>
        <taxon>Bacteria</taxon>
        <taxon>Pseudomonadati</taxon>
        <taxon>Pseudomonadota</taxon>
        <taxon>Betaproteobacteria</taxon>
        <taxon>Burkholderiales</taxon>
        <taxon>Sutterellaceae</taxon>
        <taxon>Sutterella</taxon>
    </lineage>
</organism>
<name>A0A2Z6ICG6_9BURK</name>
<keyword evidence="1" id="KW-0645">Protease</keyword>
<keyword evidence="3" id="KW-0378">Hydrolase</keyword>
<dbReference type="RefSeq" id="WP_120175953.1">
    <property type="nucleotide sequence ID" value="NZ_AP018786.1"/>
</dbReference>
<dbReference type="PANTHER" id="PTHR43270:SF4">
    <property type="entry name" value="CARNOSINE DIPEPTIDASE 2, ISOFORM A"/>
    <property type="match status" value="1"/>
</dbReference>
<evidence type="ECO:0000313" key="4">
    <source>
        <dbReference type="EMBL" id="BBF22296.1"/>
    </source>
</evidence>
<dbReference type="AlphaFoldDB" id="A0A2Z6ICG6"/>
<keyword evidence="2" id="KW-0479">Metal-binding</keyword>
<evidence type="ECO:0000256" key="1">
    <source>
        <dbReference type="ARBA" id="ARBA00022670"/>
    </source>
</evidence>
<dbReference type="EMBL" id="AP018786">
    <property type="protein sequence ID" value="BBF22296.1"/>
    <property type="molecule type" value="Genomic_DNA"/>
</dbReference>
<evidence type="ECO:0000256" key="2">
    <source>
        <dbReference type="ARBA" id="ARBA00022723"/>
    </source>
</evidence>
<dbReference type="OrthoDB" id="9761532at2"/>
<protein>
    <submittedName>
        <fullName evidence="4">Peptidase</fullName>
    </submittedName>
</protein>
<dbReference type="Gene3D" id="3.30.70.360">
    <property type="match status" value="1"/>
</dbReference>
<dbReference type="Pfam" id="PF01546">
    <property type="entry name" value="Peptidase_M20"/>
    <property type="match status" value="1"/>
</dbReference>
<reference evidence="4 5" key="1">
    <citation type="journal article" date="2018" name="Int. J. Syst. Evol. Microbiol.">
        <title>Mesosutterella multiformis gen. nov., sp. nov., a member of the family Sutterellaceae and Sutterella megalosphaeroides sp. nov., isolated from human faeces.</title>
        <authorList>
            <person name="Sakamoto M."/>
            <person name="Ikeyama N."/>
            <person name="Kunihiro T."/>
            <person name="Iino T."/>
            <person name="Yuki M."/>
            <person name="Ohkuma M."/>
        </authorList>
    </citation>
    <scope>NUCLEOTIDE SEQUENCE [LARGE SCALE GENOMIC DNA]</scope>
    <source>
        <strain evidence="4 5">6FBBBH3</strain>
    </source>
</reference>
<evidence type="ECO:0000256" key="3">
    <source>
        <dbReference type="ARBA" id="ARBA00022801"/>
    </source>
</evidence>
<keyword evidence="5" id="KW-1185">Reference proteome</keyword>
<accession>A0A2Z6ICG6</accession>
<gene>
    <name evidence="4" type="ORF">SUTMEG_01870</name>
</gene>
<proteinExistence type="predicted"/>
<dbReference type="Gene3D" id="3.40.630.10">
    <property type="entry name" value="Zn peptidases"/>
    <property type="match status" value="1"/>
</dbReference>
<dbReference type="GO" id="GO:0046872">
    <property type="term" value="F:metal ion binding"/>
    <property type="evidence" value="ECO:0007669"/>
    <property type="project" value="UniProtKB-KW"/>
</dbReference>